<evidence type="ECO:0000256" key="1">
    <source>
        <dbReference type="ARBA" id="ARBA00023157"/>
    </source>
</evidence>
<dbReference type="OrthoDB" id="6393004at2759"/>
<name>A0A6A4X196_AMPAM</name>
<dbReference type="Gene3D" id="1.10.225.10">
    <property type="entry name" value="Saposin-like"/>
    <property type="match status" value="1"/>
</dbReference>
<protein>
    <recommendedName>
        <fullName evidence="4">Saposin B-type domain-containing protein</fullName>
    </recommendedName>
</protein>
<keyword evidence="3" id="KW-0732">Signal</keyword>
<gene>
    <name evidence="5" type="ORF">FJT64_019000</name>
</gene>
<evidence type="ECO:0000313" key="6">
    <source>
        <dbReference type="Proteomes" id="UP000440578"/>
    </source>
</evidence>
<keyword evidence="1" id="KW-1015">Disulfide bond</keyword>
<feature type="domain" description="Saposin B-type" evidence="4">
    <location>
        <begin position="46"/>
        <end position="149"/>
    </location>
</feature>
<reference evidence="5 6" key="1">
    <citation type="submission" date="2019-07" db="EMBL/GenBank/DDBJ databases">
        <title>Draft genome assembly of a fouling barnacle, Amphibalanus amphitrite (Darwin, 1854): The first reference genome for Thecostraca.</title>
        <authorList>
            <person name="Kim W."/>
        </authorList>
    </citation>
    <scope>NUCLEOTIDE SEQUENCE [LARGE SCALE GENOMIC DNA]</scope>
    <source>
        <strain evidence="5">SNU_AA5</strain>
        <tissue evidence="5">Soma without cirri and trophi</tissue>
    </source>
</reference>
<feature type="compositionally biased region" description="Polar residues" evidence="2">
    <location>
        <begin position="197"/>
        <end position="210"/>
    </location>
</feature>
<comment type="caution">
    <text evidence="5">The sequence shown here is derived from an EMBL/GenBank/DDBJ whole genome shotgun (WGS) entry which is preliminary data.</text>
</comment>
<keyword evidence="6" id="KW-1185">Reference proteome</keyword>
<proteinExistence type="predicted"/>
<sequence>MARPAPTNAVRRSLPPRLPLLLLLVLSLLLNTVSGRRQLPETLRERDVFCETCYAVSTEMYEIVKTTSKGSLEQRIDKALSRVCSEQRLGRYAFPADRLRESCKDLIATFENELGLGLLAAFQPGKKPKSAATIKDICVTRMKACKKINAIPSLRPKKESSQASQPESASTSTSKKDRPDSPPEAAPAQSADRDVTGSESADQGSRSPTTEGKDEL</sequence>
<feature type="compositionally biased region" description="Low complexity" evidence="2">
    <location>
        <begin position="161"/>
        <end position="173"/>
    </location>
</feature>
<feature type="signal peptide" evidence="3">
    <location>
        <begin position="1"/>
        <end position="35"/>
    </location>
</feature>
<evidence type="ECO:0000259" key="4">
    <source>
        <dbReference type="PROSITE" id="PS50015"/>
    </source>
</evidence>
<dbReference type="PROSITE" id="PS50015">
    <property type="entry name" value="SAP_B"/>
    <property type="match status" value="1"/>
</dbReference>
<evidence type="ECO:0000256" key="2">
    <source>
        <dbReference type="SAM" id="MobiDB-lite"/>
    </source>
</evidence>
<dbReference type="AlphaFoldDB" id="A0A6A4X196"/>
<dbReference type="Proteomes" id="UP000440578">
    <property type="component" value="Unassembled WGS sequence"/>
</dbReference>
<feature type="chain" id="PRO_5025562669" description="Saposin B-type domain-containing protein" evidence="3">
    <location>
        <begin position="36"/>
        <end position="216"/>
    </location>
</feature>
<feature type="region of interest" description="Disordered" evidence="2">
    <location>
        <begin position="150"/>
        <end position="216"/>
    </location>
</feature>
<dbReference type="InterPro" id="IPR008139">
    <property type="entry name" value="SaposinB_dom"/>
</dbReference>
<evidence type="ECO:0000313" key="5">
    <source>
        <dbReference type="EMBL" id="KAF0309904.1"/>
    </source>
</evidence>
<evidence type="ECO:0000256" key="3">
    <source>
        <dbReference type="SAM" id="SignalP"/>
    </source>
</evidence>
<dbReference type="EMBL" id="VIIS01000364">
    <property type="protein sequence ID" value="KAF0309904.1"/>
    <property type="molecule type" value="Genomic_DNA"/>
</dbReference>
<accession>A0A6A4X196</accession>
<organism evidence="5 6">
    <name type="scientific">Amphibalanus amphitrite</name>
    <name type="common">Striped barnacle</name>
    <name type="synonym">Balanus amphitrite</name>
    <dbReference type="NCBI Taxonomy" id="1232801"/>
    <lineage>
        <taxon>Eukaryota</taxon>
        <taxon>Metazoa</taxon>
        <taxon>Ecdysozoa</taxon>
        <taxon>Arthropoda</taxon>
        <taxon>Crustacea</taxon>
        <taxon>Multicrustacea</taxon>
        <taxon>Cirripedia</taxon>
        <taxon>Thoracica</taxon>
        <taxon>Thoracicalcarea</taxon>
        <taxon>Balanomorpha</taxon>
        <taxon>Balanoidea</taxon>
        <taxon>Balanidae</taxon>
        <taxon>Amphibalaninae</taxon>
        <taxon>Amphibalanus</taxon>
    </lineage>
</organism>